<keyword evidence="1" id="KW-1133">Transmembrane helix</keyword>
<protein>
    <recommendedName>
        <fullName evidence="4">ABC transporter permease</fullName>
    </recommendedName>
</protein>
<keyword evidence="1" id="KW-0812">Transmembrane</keyword>
<feature type="transmembrane region" description="Helical" evidence="1">
    <location>
        <begin position="277"/>
        <end position="299"/>
    </location>
</feature>
<evidence type="ECO:0008006" key="4">
    <source>
        <dbReference type="Google" id="ProtNLM"/>
    </source>
</evidence>
<feature type="transmembrane region" description="Helical" evidence="1">
    <location>
        <begin position="20"/>
        <end position="36"/>
    </location>
</feature>
<evidence type="ECO:0000313" key="2">
    <source>
        <dbReference type="EMBL" id="NKC67309.1"/>
    </source>
</evidence>
<gene>
    <name evidence="2" type="ORF">HED35_04345</name>
</gene>
<feature type="transmembrane region" description="Helical" evidence="1">
    <location>
        <begin position="175"/>
        <end position="194"/>
    </location>
</feature>
<dbReference type="AlphaFoldDB" id="A0A7X6D7R5"/>
<feature type="transmembrane region" description="Helical" evidence="1">
    <location>
        <begin position="214"/>
        <end position="239"/>
    </location>
</feature>
<feature type="transmembrane region" description="Helical" evidence="1">
    <location>
        <begin position="306"/>
        <end position="323"/>
    </location>
</feature>
<dbReference type="RefSeq" id="WP_167806543.1">
    <property type="nucleotide sequence ID" value="NZ_JAAVMB010000003.1"/>
</dbReference>
<evidence type="ECO:0000313" key="3">
    <source>
        <dbReference type="Proteomes" id="UP000521358"/>
    </source>
</evidence>
<name>A0A7X6D7R5_9ENTE</name>
<evidence type="ECO:0000256" key="1">
    <source>
        <dbReference type="SAM" id="Phobius"/>
    </source>
</evidence>
<reference evidence="2 3" key="1">
    <citation type="submission" date="2020-03" db="EMBL/GenBank/DDBJ databases">
        <title>Bacterial samples isolated from urine from healthy bovine heifers (Gyr breed).</title>
        <authorList>
            <person name="Giannattasio-Ferraz S."/>
            <person name="Maskeri L."/>
            <person name="Penido A."/>
            <person name="Barbosa-Stancioli E.F."/>
            <person name="Putonti C."/>
        </authorList>
    </citation>
    <scope>NUCLEOTIDE SEQUENCE [LARGE SCALE GENOMIC DNA]</scope>
    <source>
        <strain evidence="2 3">UFMG-H7</strain>
    </source>
</reference>
<proteinExistence type="predicted"/>
<accession>A0A7X6D7R5</accession>
<organism evidence="2 3">
    <name type="scientific">Vagococcus fluvialis</name>
    <dbReference type="NCBI Taxonomy" id="2738"/>
    <lineage>
        <taxon>Bacteria</taxon>
        <taxon>Bacillati</taxon>
        <taxon>Bacillota</taxon>
        <taxon>Bacilli</taxon>
        <taxon>Lactobacillales</taxon>
        <taxon>Enterococcaceae</taxon>
        <taxon>Vagococcus</taxon>
    </lineage>
</organism>
<comment type="caution">
    <text evidence="2">The sequence shown here is derived from an EMBL/GenBank/DDBJ whole genome shotgun (WGS) entry which is preliminary data.</text>
</comment>
<feature type="transmembrane region" description="Helical" evidence="1">
    <location>
        <begin position="363"/>
        <end position="383"/>
    </location>
</feature>
<keyword evidence="1" id="KW-0472">Membrane</keyword>
<sequence>MTAYFKWECREFFTNRKNLAIYLLLLFFSLFYWIQINNNYQAIETVSKEKLQASVDTKDDFLANVNLEGETHPSTLEAVALFTPLVENEHAQLNALEKKDYRELAKIRSEWYYYGADNNPLYFKDGNIYADEEAYYARNATSHKLLGYSEGKKEVTLPLINEKTAAHALVRALNYLLPVMFIIIGLVFSMDMIAKDRGHKSLLKGMPLSDGKKIMVKFLVASLGVFVSLIPLSVGFIGIGLSNGFGHLNIPIPVSYYKEHMPLITDLMFKNIHLRTYLLQAFILITLLVAVAICINLILGIWIKNAYFLLILTVSLPFLELLYNRFGYGDIHTITYFPTSYVRVGDVLTGHKGFFWADVNLNFQSGVMTVSVCLLVLVIILALHSRFKKLL</sequence>
<dbReference type="Proteomes" id="UP000521358">
    <property type="component" value="Unassembled WGS sequence"/>
</dbReference>
<dbReference type="EMBL" id="JAAVMB010000003">
    <property type="protein sequence ID" value="NKC67309.1"/>
    <property type="molecule type" value="Genomic_DNA"/>
</dbReference>